<dbReference type="OrthoDB" id="2962349at2"/>
<evidence type="ECO:0000313" key="1">
    <source>
        <dbReference type="EMBL" id="AZG47175.1"/>
    </source>
</evidence>
<reference evidence="1 2" key="1">
    <citation type="submission" date="2018-11" db="EMBL/GenBank/DDBJ databases">
        <title>Gordonia insulae sp. nov., isolated from an island soil.</title>
        <authorList>
            <person name="Kim Y.S."/>
            <person name="Kim S.B."/>
        </authorList>
    </citation>
    <scope>NUCLEOTIDE SEQUENCE [LARGE SCALE GENOMIC DNA]</scope>
    <source>
        <strain evidence="1 2">MMS17-SY073</strain>
    </source>
</reference>
<protein>
    <recommendedName>
        <fullName evidence="3">Heme peroxidase</fullName>
    </recommendedName>
</protein>
<sequence>MAQPGPHDNPRSAAQYSPDLAGARANDLAALEAAARADLGDPDLWFVPTGYRKSLALCVIDAVYASGQDAAVTADVVSHYVAYRRADDADAETDGLHELLKSIKQLGGVQNWAEKVNDQQAMGDAGASVKASAVQQVALKFATRGVATVDHLSEAIARGRARELRRMWCAAPGQESGVTWTYLLALAGIGGAKTDPLVAGYVARALGVTSVSTESAAELMNRLAMQVGWDPVAFHLTVWQFESTRR</sequence>
<organism evidence="1 2">
    <name type="scientific">Gordonia insulae</name>
    <dbReference type="NCBI Taxonomy" id="2420509"/>
    <lineage>
        <taxon>Bacteria</taxon>
        <taxon>Bacillati</taxon>
        <taxon>Actinomycetota</taxon>
        <taxon>Actinomycetes</taxon>
        <taxon>Mycobacteriales</taxon>
        <taxon>Gordoniaceae</taxon>
        <taxon>Gordonia</taxon>
    </lineage>
</organism>
<accession>A0A3G8JR31</accession>
<dbReference type="KEGG" id="gom:D7316_03783"/>
<dbReference type="EMBL" id="CP033972">
    <property type="protein sequence ID" value="AZG47175.1"/>
    <property type="molecule type" value="Genomic_DNA"/>
</dbReference>
<proteinExistence type="predicted"/>
<name>A0A3G8JR31_9ACTN</name>
<dbReference type="AlphaFoldDB" id="A0A3G8JR31"/>
<evidence type="ECO:0000313" key="2">
    <source>
        <dbReference type="Proteomes" id="UP000271469"/>
    </source>
</evidence>
<evidence type="ECO:0008006" key="3">
    <source>
        <dbReference type="Google" id="ProtNLM"/>
    </source>
</evidence>
<dbReference type="RefSeq" id="WP_124709579.1">
    <property type="nucleotide sequence ID" value="NZ_CP033972.1"/>
</dbReference>
<gene>
    <name evidence="1" type="ORF">D7316_03783</name>
</gene>
<dbReference type="Proteomes" id="UP000271469">
    <property type="component" value="Chromosome"/>
</dbReference>
<keyword evidence="2" id="KW-1185">Reference proteome</keyword>